<dbReference type="EMBL" id="JAEAOA010000133">
    <property type="protein sequence ID" value="KAK3609420.1"/>
    <property type="molecule type" value="Genomic_DNA"/>
</dbReference>
<reference evidence="1" key="1">
    <citation type="journal article" date="2021" name="Genome Biol. Evol.">
        <title>A High-Quality Reference Genome for a Parasitic Bivalve with Doubly Uniparental Inheritance (Bivalvia: Unionida).</title>
        <authorList>
            <person name="Smith C.H."/>
        </authorList>
    </citation>
    <scope>NUCLEOTIDE SEQUENCE</scope>
    <source>
        <strain evidence="1">CHS0354</strain>
    </source>
</reference>
<protein>
    <submittedName>
        <fullName evidence="1">Uncharacterized protein</fullName>
    </submittedName>
</protein>
<gene>
    <name evidence="1" type="ORF">CHS0354_001350</name>
</gene>
<sequence length="167" mass="18906">MEVIHRAGYKHRNDGSLSRNLCKASNRQQEGNKTYNDETAFQHGLIEQKVVTCDGDIRRVEALRTVNRNQHKDKIEQLKSNDACEPDEIRSMQMKDPNIGLIMTALEEGRDRMKWEDVPSSAVSLKTSGGRGIVYAYKEVRRIANGNAITWTPNFNSSSATPRNKSL</sequence>
<organism evidence="1 2">
    <name type="scientific">Potamilus streckersoni</name>
    <dbReference type="NCBI Taxonomy" id="2493646"/>
    <lineage>
        <taxon>Eukaryota</taxon>
        <taxon>Metazoa</taxon>
        <taxon>Spiralia</taxon>
        <taxon>Lophotrochozoa</taxon>
        <taxon>Mollusca</taxon>
        <taxon>Bivalvia</taxon>
        <taxon>Autobranchia</taxon>
        <taxon>Heteroconchia</taxon>
        <taxon>Palaeoheterodonta</taxon>
        <taxon>Unionida</taxon>
        <taxon>Unionoidea</taxon>
        <taxon>Unionidae</taxon>
        <taxon>Ambleminae</taxon>
        <taxon>Lampsilini</taxon>
        <taxon>Potamilus</taxon>
    </lineage>
</organism>
<dbReference type="AlphaFoldDB" id="A0AAE0WDK3"/>
<dbReference type="Proteomes" id="UP001195483">
    <property type="component" value="Unassembled WGS sequence"/>
</dbReference>
<name>A0AAE0WDK3_9BIVA</name>
<comment type="caution">
    <text evidence="1">The sequence shown here is derived from an EMBL/GenBank/DDBJ whole genome shotgun (WGS) entry which is preliminary data.</text>
</comment>
<accession>A0AAE0WDK3</accession>
<evidence type="ECO:0000313" key="2">
    <source>
        <dbReference type="Proteomes" id="UP001195483"/>
    </source>
</evidence>
<reference evidence="1" key="3">
    <citation type="submission" date="2023-05" db="EMBL/GenBank/DDBJ databases">
        <authorList>
            <person name="Smith C.H."/>
        </authorList>
    </citation>
    <scope>NUCLEOTIDE SEQUENCE</scope>
    <source>
        <strain evidence="1">CHS0354</strain>
        <tissue evidence="1">Mantle</tissue>
    </source>
</reference>
<proteinExistence type="predicted"/>
<evidence type="ECO:0000313" key="1">
    <source>
        <dbReference type="EMBL" id="KAK3609420.1"/>
    </source>
</evidence>
<keyword evidence="2" id="KW-1185">Reference proteome</keyword>
<reference evidence="1" key="2">
    <citation type="journal article" date="2021" name="Genome Biol. Evol.">
        <title>Developing a high-quality reference genome for a parasitic bivalve with doubly uniparental inheritance (Bivalvia: Unionida).</title>
        <authorList>
            <person name="Smith C.H."/>
        </authorList>
    </citation>
    <scope>NUCLEOTIDE SEQUENCE</scope>
    <source>
        <strain evidence="1">CHS0354</strain>
        <tissue evidence="1">Mantle</tissue>
    </source>
</reference>